<reference evidence="1 2" key="1">
    <citation type="submission" date="2021-06" db="EMBL/GenBank/DDBJ databases">
        <title>Caerostris extrusa draft genome.</title>
        <authorList>
            <person name="Kono N."/>
            <person name="Arakawa K."/>
        </authorList>
    </citation>
    <scope>NUCLEOTIDE SEQUENCE [LARGE SCALE GENOMIC DNA]</scope>
</reference>
<proteinExistence type="predicted"/>
<name>A0AAV4USN5_CAEEX</name>
<keyword evidence="2" id="KW-1185">Reference proteome</keyword>
<accession>A0AAV4USN5</accession>
<sequence length="78" mass="8637">MEGHPISKVEVSICDSIAAVRAETGATYSVAGEILSHFPKKNDQIFNNAIMEALVERACTKNRNPHCGDGYWCQRKNN</sequence>
<gene>
    <name evidence="1" type="ORF">CEXT_33441</name>
</gene>
<evidence type="ECO:0000313" key="2">
    <source>
        <dbReference type="Proteomes" id="UP001054945"/>
    </source>
</evidence>
<comment type="caution">
    <text evidence="1">The sequence shown here is derived from an EMBL/GenBank/DDBJ whole genome shotgun (WGS) entry which is preliminary data.</text>
</comment>
<dbReference type="Proteomes" id="UP001054945">
    <property type="component" value="Unassembled WGS sequence"/>
</dbReference>
<dbReference type="AlphaFoldDB" id="A0AAV4USN5"/>
<organism evidence="1 2">
    <name type="scientific">Caerostris extrusa</name>
    <name type="common">Bark spider</name>
    <name type="synonym">Caerostris bankana</name>
    <dbReference type="NCBI Taxonomy" id="172846"/>
    <lineage>
        <taxon>Eukaryota</taxon>
        <taxon>Metazoa</taxon>
        <taxon>Ecdysozoa</taxon>
        <taxon>Arthropoda</taxon>
        <taxon>Chelicerata</taxon>
        <taxon>Arachnida</taxon>
        <taxon>Araneae</taxon>
        <taxon>Araneomorphae</taxon>
        <taxon>Entelegynae</taxon>
        <taxon>Araneoidea</taxon>
        <taxon>Araneidae</taxon>
        <taxon>Caerostris</taxon>
    </lineage>
</organism>
<evidence type="ECO:0000313" key="1">
    <source>
        <dbReference type="EMBL" id="GIY60680.1"/>
    </source>
</evidence>
<protein>
    <submittedName>
        <fullName evidence="1">Uncharacterized protein</fullName>
    </submittedName>
</protein>
<dbReference type="EMBL" id="BPLR01013358">
    <property type="protein sequence ID" value="GIY60680.1"/>
    <property type="molecule type" value="Genomic_DNA"/>
</dbReference>